<evidence type="ECO:0000313" key="2">
    <source>
        <dbReference type="Proteomes" id="UP000287374"/>
    </source>
</evidence>
<name>A0ABY0CDX7_9GAMM</name>
<keyword evidence="2" id="KW-1185">Reference proteome</keyword>
<sequence length="91" mass="10125">MFKKTAGNDRKSVDLIHNTAQGRTSGKNFLDGVRKDANKYELIDTGVPLNSYQFLSPLSKYKSSKAQVSPFIVHDMQIADEDGFEVESVCP</sequence>
<dbReference type="RefSeq" id="WP_126955742.1">
    <property type="nucleotide sequence ID" value="NZ_RZGW01000030.1"/>
</dbReference>
<comment type="caution">
    <text evidence="1">The sequence shown here is derived from an EMBL/GenBank/DDBJ whole genome shotgun (WGS) entry which is preliminary data.</text>
</comment>
<evidence type="ECO:0000313" key="1">
    <source>
        <dbReference type="EMBL" id="RUR19581.1"/>
    </source>
</evidence>
<gene>
    <name evidence="1" type="ORF">ELY20_15720</name>
</gene>
<reference evidence="1 2" key="1">
    <citation type="submission" date="2018-12" db="EMBL/GenBank/DDBJ databases">
        <title>Legionella sp,whole genome shotgun sequence.</title>
        <authorList>
            <person name="Wu H."/>
        </authorList>
    </citation>
    <scope>NUCLEOTIDE SEQUENCE [LARGE SCALE GENOMIC DNA]</scope>
    <source>
        <strain evidence="2">km489</strain>
    </source>
</reference>
<proteinExistence type="predicted"/>
<dbReference type="EMBL" id="RZGX01000028">
    <property type="protein sequence ID" value="RUR19581.1"/>
    <property type="molecule type" value="Genomic_DNA"/>
</dbReference>
<dbReference type="Proteomes" id="UP000287374">
    <property type="component" value="Unassembled WGS sequence"/>
</dbReference>
<organism evidence="1 2">
    <name type="scientific">Legionella qingyii</name>
    <dbReference type="NCBI Taxonomy" id="2184757"/>
    <lineage>
        <taxon>Bacteria</taxon>
        <taxon>Pseudomonadati</taxon>
        <taxon>Pseudomonadota</taxon>
        <taxon>Gammaproteobacteria</taxon>
        <taxon>Legionellales</taxon>
        <taxon>Legionellaceae</taxon>
        <taxon>Legionella</taxon>
    </lineage>
</organism>
<accession>A0ABY0CDX7</accession>
<protein>
    <submittedName>
        <fullName evidence="1">Uncharacterized protein</fullName>
    </submittedName>
</protein>